<dbReference type="PANTHER" id="PTHR43065:SF46">
    <property type="entry name" value="C4-DICARBOXYLATE TRANSPORT SENSOR PROTEIN DCTB"/>
    <property type="match status" value="1"/>
</dbReference>
<dbReference type="SUPFAM" id="SSF47384">
    <property type="entry name" value="Homodimeric domain of signal transducing histidine kinase"/>
    <property type="match status" value="1"/>
</dbReference>
<dbReference type="Pfam" id="PF00072">
    <property type="entry name" value="Response_reg"/>
    <property type="match status" value="2"/>
</dbReference>
<keyword evidence="5" id="KW-0547">Nucleotide-binding</keyword>
<evidence type="ECO:0000256" key="6">
    <source>
        <dbReference type="ARBA" id="ARBA00022777"/>
    </source>
</evidence>
<dbReference type="InterPro" id="IPR000700">
    <property type="entry name" value="PAS-assoc_C"/>
</dbReference>
<dbReference type="PROSITE" id="PS50113">
    <property type="entry name" value="PAC"/>
    <property type="match status" value="1"/>
</dbReference>
<evidence type="ECO:0000256" key="9">
    <source>
        <dbReference type="PROSITE-ProRule" id="PRU00169"/>
    </source>
</evidence>
<dbReference type="InterPro" id="IPR003661">
    <property type="entry name" value="HisK_dim/P_dom"/>
</dbReference>
<dbReference type="InterPro" id="IPR001789">
    <property type="entry name" value="Sig_transdc_resp-reg_receiver"/>
</dbReference>
<dbReference type="AlphaFoldDB" id="A0A1Z4JB05"/>
<dbReference type="Gene3D" id="3.40.50.2300">
    <property type="match status" value="2"/>
</dbReference>
<evidence type="ECO:0000256" key="2">
    <source>
        <dbReference type="ARBA" id="ARBA00012438"/>
    </source>
</evidence>
<dbReference type="InterPro" id="IPR035965">
    <property type="entry name" value="PAS-like_dom_sf"/>
</dbReference>
<dbReference type="PROSITE" id="PS50109">
    <property type="entry name" value="HIS_KIN"/>
    <property type="match status" value="1"/>
</dbReference>
<dbReference type="CDD" id="cd17546">
    <property type="entry name" value="REC_hyHK_CKI1_RcsC-like"/>
    <property type="match status" value="1"/>
</dbReference>
<dbReference type="InterPro" id="IPR004358">
    <property type="entry name" value="Sig_transdc_His_kin-like_C"/>
</dbReference>
<dbReference type="SMART" id="SM00388">
    <property type="entry name" value="HisKA"/>
    <property type="match status" value="1"/>
</dbReference>
<evidence type="ECO:0000256" key="8">
    <source>
        <dbReference type="ARBA" id="ARBA00023012"/>
    </source>
</evidence>
<gene>
    <name evidence="15" type="ORF">NIES2135_07050</name>
</gene>
<proteinExistence type="predicted"/>
<feature type="domain" description="Histidine kinase" evidence="11">
    <location>
        <begin position="278"/>
        <end position="503"/>
    </location>
</feature>
<dbReference type="CDD" id="cd00082">
    <property type="entry name" value="HisKA"/>
    <property type="match status" value="1"/>
</dbReference>
<keyword evidence="4" id="KW-0808">Transferase</keyword>
<dbReference type="Gene3D" id="1.10.287.130">
    <property type="match status" value="1"/>
</dbReference>
<feature type="domain" description="PAC" evidence="14">
    <location>
        <begin position="213"/>
        <end position="265"/>
    </location>
</feature>
<dbReference type="SUPFAM" id="SSF52172">
    <property type="entry name" value="CheY-like"/>
    <property type="match status" value="2"/>
</dbReference>
<accession>A0A1Z4JB05</accession>
<dbReference type="InterPro" id="IPR011006">
    <property type="entry name" value="CheY-like_superfamily"/>
</dbReference>
<evidence type="ECO:0000313" key="15">
    <source>
        <dbReference type="EMBL" id="BAY53893.1"/>
    </source>
</evidence>
<dbReference type="NCBIfam" id="TIGR00229">
    <property type="entry name" value="sensory_box"/>
    <property type="match status" value="1"/>
</dbReference>
<feature type="domain" description="PAS" evidence="13">
    <location>
        <begin position="143"/>
        <end position="197"/>
    </location>
</feature>
<evidence type="ECO:0000259" key="11">
    <source>
        <dbReference type="PROSITE" id="PS50109"/>
    </source>
</evidence>
<reference evidence="15 16" key="1">
    <citation type="submission" date="2017-06" db="EMBL/GenBank/DDBJ databases">
        <title>Genome sequencing of cyanobaciteial culture collection at National Institute for Environmental Studies (NIES).</title>
        <authorList>
            <person name="Hirose Y."/>
            <person name="Shimura Y."/>
            <person name="Fujisawa T."/>
            <person name="Nakamura Y."/>
            <person name="Kawachi M."/>
        </authorList>
    </citation>
    <scope>NUCLEOTIDE SEQUENCE [LARGE SCALE GENOMIC DNA]</scope>
    <source>
        <strain evidence="15 16">NIES-2135</strain>
    </source>
</reference>
<feature type="domain" description="Response regulatory" evidence="12">
    <location>
        <begin position="6"/>
        <end position="122"/>
    </location>
</feature>
<dbReference type="InterPro" id="IPR003594">
    <property type="entry name" value="HATPase_dom"/>
</dbReference>
<feature type="modified residue" description="4-aspartylphosphate" evidence="9">
    <location>
        <position position="573"/>
    </location>
</feature>
<keyword evidence="8" id="KW-0902">Two-component regulatory system</keyword>
<dbReference type="PANTHER" id="PTHR43065">
    <property type="entry name" value="SENSOR HISTIDINE KINASE"/>
    <property type="match status" value="1"/>
</dbReference>
<sequence>MHSHLQLLIVEDLEDDMLLILRELRQGGYSLDYVRVETPEAMQAALDRATWDLIIADYTLPKFSAPEALKLVQRQQRDLPFIIVSGTIGEEIAVAAMKAGAHDYIFKGNLARLVPAVERELREAKERQKRHQAELALQESEEKIREQAALINIASDAIFVCDFSNQITFWNQGAERLYGWNAVEVIGKDVRTLLGQDLEESEMLQTVLEKGEWQGECQKLNKTGQIVIVATRCTLVRGEAGEARSILIVDTDITEKKLLEAQFLRAQRLESLGTLASGIAHDFNNLLTPILAISQLLPLKLPDLDEQNHQLLQLIEDNVKRGADLVKQILTFARGGDGKRVPLQIRHLLSEVTQIVRQTFPKAIEIRTMLSTVDLWIVSADSTQLHQVIMNLCVNARDAMPTGGTLTIGADNLVIDESYRRINPEASSGSFVVLTIADTGTGIPAELLERIFDPFFTTKEVGKGTGLGLSTVSGIVRNHGGFVEVYSEIGKGTQFKVFLPAIPQKVDLAVEATAHAHGQNKLVLIVEDEASIRQVTQTTLELCHYKTLVAKDGVEAISLYAQHHQKISLVLMDIMMPSMSGLTAVRALQQINPEVKVVAMSGLATNYEISQEGGSSCIKAFLSKPYTTKDLVDTLQTVLCP</sequence>
<dbReference type="InterPro" id="IPR036097">
    <property type="entry name" value="HisK_dim/P_sf"/>
</dbReference>
<dbReference type="EMBL" id="AP018203">
    <property type="protein sequence ID" value="BAY53893.1"/>
    <property type="molecule type" value="Genomic_DNA"/>
</dbReference>
<evidence type="ECO:0000259" key="12">
    <source>
        <dbReference type="PROSITE" id="PS50110"/>
    </source>
</evidence>
<evidence type="ECO:0000256" key="1">
    <source>
        <dbReference type="ARBA" id="ARBA00000085"/>
    </source>
</evidence>
<dbReference type="InterPro" id="IPR001610">
    <property type="entry name" value="PAC"/>
</dbReference>
<protein>
    <recommendedName>
        <fullName evidence="2">histidine kinase</fullName>
        <ecNumber evidence="2">2.7.13.3</ecNumber>
    </recommendedName>
</protein>
<dbReference type="SMART" id="SM00091">
    <property type="entry name" value="PAS"/>
    <property type="match status" value="1"/>
</dbReference>
<dbReference type="InterPro" id="IPR036890">
    <property type="entry name" value="HATPase_C_sf"/>
</dbReference>
<dbReference type="Pfam" id="PF02518">
    <property type="entry name" value="HATPase_c"/>
    <property type="match status" value="1"/>
</dbReference>
<dbReference type="SMART" id="SM00448">
    <property type="entry name" value="REC"/>
    <property type="match status" value="2"/>
</dbReference>
<dbReference type="GO" id="GO:0000155">
    <property type="term" value="F:phosphorelay sensor kinase activity"/>
    <property type="evidence" value="ECO:0007669"/>
    <property type="project" value="InterPro"/>
</dbReference>
<name>A0A1Z4JB05_LEPBY</name>
<dbReference type="Pfam" id="PF00512">
    <property type="entry name" value="HisKA"/>
    <property type="match status" value="1"/>
</dbReference>
<keyword evidence="10" id="KW-0175">Coiled coil</keyword>
<feature type="domain" description="Response regulatory" evidence="12">
    <location>
        <begin position="522"/>
        <end position="639"/>
    </location>
</feature>
<dbReference type="GO" id="GO:0005524">
    <property type="term" value="F:ATP binding"/>
    <property type="evidence" value="ECO:0007669"/>
    <property type="project" value="UniProtKB-KW"/>
</dbReference>
<dbReference type="Pfam" id="PF13426">
    <property type="entry name" value="PAS_9"/>
    <property type="match status" value="1"/>
</dbReference>
<dbReference type="InterPro" id="IPR000014">
    <property type="entry name" value="PAS"/>
</dbReference>
<evidence type="ECO:0000259" key="14">
    <source>
        <dbReference type="PROSITE" id="PS50113"/>
    </source>
</evidence>
<evidence type="ECO:0000256" key="5">
    <source>
        <dbReference type="ARBA" id="ARBA00022741"/>
    </source>
</evidence>
<evidence type="ECO:0000313" key="16">
    <source>
        <dbReference type="Proteomes" id="UP000217895"/>
    </source>
</evidence>
<dbReference type="PRINTS" id="PR00344">
    <property type="entry name" value="BCTRLSENSOR"/>
</dbReference>
<dbReference type="SUPFAM" id="SSF55785">
    <property type="entry name" value="PYP-like sensor domain (PAS domain)"/>
    <property type="match status" value="1"/>
</dbReference>
<dbReference type="Gene3D" id="3.30.450.20">
    <property type="entry name" value="PAS domain"/>
    <property type="match status" value="1"/>
</dbReference>
<evidence type="ECO:0000256" key="10">
    <source>
        <dbReference type="SAM" id="Coils"/>
    </source>
</evidence>
<evidence type="ECO:0000256" key="3">
    <source>
        <dbReference type="ARBA" id="ARBA00022553"/>
    </source>
</evidence>
<keyword evidence="7" id="KW-0067">ATP-binding</keyword>
<feature type="modified residue" description="4-aspartylphosphate" evidence="9">
    <location>
        <position position="57"/>
    </location>
</feature>
<keyword evidence="6 15" id="KW-0418">Kinase</keyword>
<dbReference type="InterPro" id="IPR005467">
    <property type="entry name" value="His_kinase_dom"/>
</dbReference>
<organism evidence="15 16">
    <name type="scientific">Leptolyngbya boryana NIES-2135</name>
    <dbReference type="NCBI Taxonomy" id="1973484"/>
    <lineage>
        <taxon>Bacteria</taxon>
        <taxon>Bacillati</taxon>
        <taxon>Cyanobacteriota</taxon>
        <taxon>Cyanophyceae</taxon>
        <taxon>Leptolyngbyales</taxon>
        <taxon>Leptolyngbyaceae</taxon>
        <taxon>Leptolyngbya group</taxon>
        <taxon>Leptolyngbya</taxon>
    </lineage>
</organism>
<dbReference type="PROSITE" id="PS50112">
    <property type="entry name" value="PAS"/>
    <property type="match status" value="1"/>
</dbReference>
<dbReference type="PROSITE" id="PS50110">
    <property type="entry name" value="RESPONSE_REGULATORY"/>
    <property type="match status" value="2"/>
</dbReference>
<dbReference type="SMART" id="SM00387">
    <property type="entry name" value="HATPase_c"/>
    <property type="match status" value="1"/>
</dbReference>
<feature type="coiled-coil region" evidence="10">
    <location>
        <begin position="114"/>
        <end position="150"/>
    </location>
</feature>
<dbReference type="CDD" id="cd00130">
    <property type="entry name" value="PAS"/>
    <property type="match status" value="1"/>
</dbReference>
<dbReference type="EC" id="2.7.13.3" evidence="2"/>
<keyword evidence="3 9" id="KW-0597">Phosphoprotein</keyword>
<evidence type="ECO:0000256" key="4">
    <source>
        <dbReference type="ARBA" id="ARBA00022679"/>
    </source>
</evidence>
<evidence type="ECO:0000256" key="7">
    <source>
        <dbReference type="ARBA" id="ARBA00022840"/>
    </source>
</evidence>
<evidence type="ECO:0000259" key="13">
    <source>
        <dbReference type="PROSITE" id="PS50112"/>
    </source>
</evidence>
<dbReference type="SUPFAM" id="SSF55874">
    <property type="entry name" value="ATPase domain of HSP90 chaperone/DNA topoisomerase II/histidine kinase"/>
    <property type="match status" value="1"/>
</dbReference>
<dbReference type="Proteomes" id="UP000217895">
    <property type="component" value="Chromosome"/>
</dbReference>
<dbReference type="CDD" id="cd00156">
    <property type="entry name" value="REC"/>
    <property type="match status" value="1"/>
</dbReference>
<dbReference type="Gene3D" id="3.30.565.10">
    <property type="entry name" value="Histidine kinase-like ATPase, C-terminal domain"/>
    <property type="match status" value="1"/>
</dbReference>
<keyword evidence="16" id="KW-1185">Reference proteome</keyword>
<comment type="catalytic activity">
    <reaction evidence="1">
        <text>ATP + protein L-histidine = ADP + protein N-phospho-L-histidine.</text>
        <dbReference type="EC" id="2.7.13.3"/>
    </reaction>
</comment>
<dbReference type="SMART" id="SM00086">
    <property type="entry name" value="PAC"/>
    <property type="match status" value="1"/>
</dbReference>